<comment type="caution">
    <text evidence="5">The sequence shown here is derived from an EMBL/GenBank/DDBJ whole genome shotgun (WGS) entry which is preliminary data.</text>
</comment>
<dbReference type="InterPro" id="IPR009057">
    <property type="entry name" value="Homeodomain-like_sf"/>
</dbReference>
<dbReference type="PANTHER" id="PTHR46796:SF7">
    <property type="entry name" value="ARAC FAMILY TRANSCRIPTIONAL REGULATOR"/>
    <property type="match status" value="1"/>
</dbReference>
<dbReference type="EMBL" id="DTKL01000019">
    <property type="protein sequence ID" value="HGY93820.1"/>
    <property type="molecule type" value="Genomic_DNA"/>
</dbReference>
<dbReference type="InterPro" id="IPR018062">
    <property type="entry name" value="HTH_AraC-typ_CS"/>
</dbReference>
<keyword evidence="3" id="KW-0804">Transcription</keyword>
<dbReference type="PROSITE" id="PS00041">
    <property type="entry name" value="HTH_ARAC_FAMILY_1"/>
    <property type="match status" value="1"/>
</dbReference>
<dbReference type="SUPFAM" id="SSF46689">
    <property type="entry name" value="Homeodomain-like"/>
    <property type="match status" value="2"/>
</dbReference>
<evidence type="ECO:0000256" key="1">
    <source>
        <dbReference type="ARBA" id="ARBA00023015"/>
    </source>
</evidence>
<dbReference type="PROSITE" id="PS01124">
    <property type="entry name" value="HTH_ARAC_FAMILY_2"/>
    <property type="match status" value="1"/>
</dbReference>
<dbReference type="AlphaFoldDB" id="A0A7V4XS06"/>
<organism evidence="5">
    <name type="scientific">Acidobacterium capsulatum</name>
    <dbReference type="NCBI Taxonomy" id="33075"/>
    <lineage>
        <taxon>Bacteria</taxon>
        <taxon>Pseudomonadati</taxon>
        <taxon>Acidobacteriota</taxon>
        <taxon>Terriglobia</taxon>
        <taxon>Terriglobales</taxon>
        <taxon>Acidobacteriaceae</taxon>
        <taxon>Acidobacterium</taxon>
    </lineage>
</organism>
<evidence type="ECO:0000256" key="3">
    <source>
        <dbReference type="ARBA" id="ARBA00023163"/>
    </source>
</evidence>
<evidence type="ECO:0000313" key="5">
    <source>
        <dbReference type="EMBL" id="HGY93820.1"/>
    </source>
</evidence>
<dbReference type="InterPro" id="IPR050204">
    <property type="entry name" value="AraC_XylS_family_regulators"/>
</dbReference>
<dbReference type="Pfam" id="PF12833">
    <property type="entry name" value="HTH_18"/>
    <property type="match status" value="1"/>
</dbReference>
<dbReference type="PRINTS" id="PR00032">
    <property type="entry name" value="HTHARAC"/>
</dbReference>
<evidence type="ECO:0000259" key="4">
    <source>
        <dbReference type="PROSITE" id="PS01124"/>
    </source>
</evidence>
<dbReference type="InterPro" id="IPR020449">
    <property type="entry name" value="Tscrpt_reg_AraC-type_HTH"/>
</dbReference>
<dbReference type="SMART" id="SM00342">
    <property type="entry name" value="HTH_ARAC"/>
    <property type="match status" value="1"/>
</dbReference>
<protein>
    <submittedName>
        <fullName evidence="5">AraC family transcriptional regulator</fullName>
    </submittedName>
</protein>
<reference evidence="5" key="1">
    <citation type="journal article" date="2020" name="mSystems">
        <title>Genome- and Community-Level Interaction Insights into Carbon Utilization and Element Cycling Functions of Hydrothermarchaeota in Hydrothermal Sediment.</title>
        <authorList>
            <person name="Zhou Z."/>
            <person name="Liu Y."/>
            <person name="Xu W."/>
            <person name="Pan J."/>
            <person name="Luo Z.H."/>
            <person name="Li M."/>
        </authorList>
    </citation>
    <scope>NUCLEOTIDE SEQUENCE [LARGE SCALE GENOMIC DNA]</scope>
    <source>
        <strain evidence="5">SpSt-855</strain>
    </source>
</reference>
<evidence type="ECO:0000256" key="2">
    <source>
        <dbReference type="ARBA" id="ARBA00023125"/>
    </source>
</evidence>
<keyword evidence="1" id="KW-0805">Transcription regulation</keyword>
<gene>
    <name evidence="5" type="ORF">ENW50_03900</name>
</gene>
<dbReference type="GO" id="GO:0003700">
    <property type="term" value="F:DNA-binding transcription factor activity"/>
    <property type="evidence" value="ECO:0007669"/>
    <property type="project" value="InterPro"/>
</dbReference>
<sequence>MESAFISRSSRVWADPLSDVLSLLKPRGYMTGGIDAGGAWSFQFEPSTGFRCLAVLSGCCWLRLETEDVTVRLEAGDFVVVTHGGGFRLASGLDLPSMEIMSVIKEPLNGRILTWQGGGGCLGLSAVFNFASEQANILCEVLPPVIHIRNPEDRAVLQWYVERMMKVVREPRPGSVLMGEYLAQMMLVEILQLHVANHASDRVGWLFALADPQVRAAMEAMHEAPARRWTVQELAAKAGMSRSAFAQRFKERVGLPAMIYLTRWRMLLAADQLINSQDSVAEIAFSLGYESESAFGYAFKREMGCSPRQYGRNRDFSVHEDRAEVRP</sequence>
<dbReference type="InterPro" id="IPR018060">
    <property type="entry name" value="HTH_AraC"/>
</dbReference>
<dbReference type="PANTHER" id="PTHR46796">
    <property type="entry name" value="HTH-TYPE TRANSCRIPTIONAL ACTIVATOR RHAS-RELATED"/>
    <property type="match status" value="1"/>
</dbReference>
<feature type="domain" description="HTH araC/xylS-type" evidence="4">
    <location>
        <begin position="215"/>
        <end position="313"/>
    </location>
</feature>
<dbReference type="Pfam" id="PF12852">
    <property type="entry name" value="Cupin_6"/>
    <property type="match status" value="1"/>
</dbReference>
<keyword evidence="2" id="KW-0238">DNA-binding</keyword>
<accession>A0A7V4XS06</accession>
<name>A0A7V4XS06_9BACT</name>
<dbReference type="GO" id="GO:0043565">
    <property type="term" value="F:sequence-specific DNA binding"/>
    <property type="evidence" value="ECO:0007669"/>
    <property type="project" value="InterPro"/>
</dbReference>
<dbReference type="InterPro" id="IPR032783">
    <property type="entry name" value="AraC_lig"/>
</dbReference>
<proteinExistence type="predicted"/>
<dbReference type="Gene3D" id="1.10.10.60">
    <property type="entry name" value="Homeodomain-like"/>
    <property type="match status" value="2"/>
</dbReference>